<organism evidence="2 3">
    <name type="scientific">Cupriavidus campinensis</name>
    <dbReference type="NCBI Taxonomy" id="151783"/>
    <lineage>
        <taxon>Bacteria</taxon>
        <taxon>Pseudomonadati</taxon>
        <taxon>Pseudomonadota</taxon>
        <taxon>Betaproteobacteria</taxon>
        <taxon>Burkholderiales</taxon>
        <taxon>Burkholderiaceae</taxon>
        <taxon>Cupriavidus</taxon>
    </lineage>
</organism>
<feature type="transmembrane region" description="Helical" evidence="1">
    <location>
        <begin position="48"/>
        <end position="68"/>
    </location>
</feature>
<dbReference type="EMBL" id="VCIZ01000002">
    <property type="protein sequence ID" value="TSP14030.1"/>
    <property type="molecule type" value="Genomic_DNA"/>
</dbReference>
<name>A0ABY3ET03_9BURK</name>
<evidence type="ECO:0000313" key="2">
    <source>
        <dbReference type="EMBL" id="TSP14030.1"/>
    </source>
</evidence>
<proteinExistence type="predicted"/>
<accession>A0ABY3ET03</accession>
<evidence type="ECO:0000313" key="3">
    <source>
        <dbReference type="Proteomes" id="UP000318943"/>
    </source>
</evidence>
<dbReference type="RefSeq" id="WP_144196723.1">
    <property type="nucleotide sequence ID" value="NZ_VCIZ01000002.1"/>
</dbReference>
<sequence>MSGPKKMELAPSRIWFPNVWQVVPSRNDSYLHSLFVGLTSPLINLPHYLWLLVASIGEICWMFLVSVLSPMIYGVLGRVNTYEVPAGFACVEVQDDTPENKA</sequence>
<keyword evidence="1" id="KW-0812">Transmembrane</keyword>
<reference evidence="2 3" key="1">
    <citation type="submission" date="2019-05" db="EMBL/GenBank/DDBJ databases">
        <title>Whole genome sequence analysis of Cupriavidus campinensis S14E4C strain.</title>
        <authorList>
            <person name="Abbaszade G."/>
            <person name="Szabo A."/>
            <person name="Toumi M."/>
            <person name="Toth E."/>
        </authorList>
    </citation>
    <scope>NUCLEOTIDE SEQUENCE [LARGE SCALE GENOMIC DNA]</scope>
    <source>
        <strain evidence="2 3">S14E4C</strain>
    </source>
</reference>
<dbReference type="Proteomes" id="UP000318943">
    <property type="component" value="Unassembled WGS sequence"/>
</dbReference>
<protein>
    <recommendedName>
        <fullName evidence="4">DUF2628 domain-containing protein</fullName>
    </recommendedName>
</protein>
<gene>
    <name evidence="2" type="ORF">FGG12_06050</name>
</gene>
<keyword evidence="3" id="KW-1185">Reference proteome</keyword>
<keyword evidence="1" id="KW-0472">Membrane</keyword>
<comment type="caution">
    <text evidence="2">The sequence shown here is derived from an EMBL/GenBank/DDBJ whole genome shotgun (WGS) entry which is preliminary data.</text>
</comment>
<keyword evidence="1" id="KW-1133">Transmembrane helix</keyword>
<evidence type="ECO:0000256" key="1">
    <source>
        <dbReference type="SAM" id="Phobius"/>
    </source>
</evidence>
<evidence type="ECO:0008006" key="4">
    <source>
        <dbReference type="Google" id="ProtNLM"/>
    </source>
</evidence>